<evidence type="ECO:0000256" key="2">
    <source>
        <dbReference type="ARBA" id="ARBA00012438"/>
    </source>
</evidence>
<feature type="transmembrane region" description="Helical" evidence="9">
    <location>
        <begin position="36"/>
        <end position="56"/>
    </location>
</feature>
<dbReference type="AlphaFoldDB" id="A0AA43W3D3"/>
<feature type="modified residue" description="4-aspartylphosphate" evidence="7">
    <location>
        <position position="486"/>
    </location>
</feature>
<accession>A0AA43W3D3</accession>
<keyword evidence="9" id="KW-1133">Transmembrane helix</keyword>
<keyword evidence="5" id="KW-0238">DNA-binding</keyword>
<gene>
    <name evidence="12" type="ORF">GMD92_10420</name>
</gene>
<keyword evidence="9" id="KW-0812">Transmembrane</keyword>
<dbReference type="Proteomes" id="UP000448908">
    <property type="component" value="Unassembled WGS sequence"/>
</dbReference>
<keyword evidence="6" id="KW-0804">Transcription</keyword>
<reference evidence="12 13" key="1">
    <citation type="journal article" date="2019" name="Nat. Med.">
        <title>A library of human gut bacterial isolates paired with longitudinal multiomics data enables mechanistic microbiome research.</title>
        <authorList>
            <person name="Poyet M."/>
            <person name="Groussin M."/>
            <person name="Gibbons S.M."/>
            <person name="Avila-Pacheco J."/>
            <person name="Jiang X."/>
            <person name="Kearney S.M."/>
            <person name="Perrotta A.R."/>
            <person name="Berdy B."/>
            <person name="Zhao S."/>
            <person name="Lieberman T.D."/>
            <person name="Swanson P.K."/>
            <person name="Smith M."/>
            <person name="Roesemann S."/>
            <person name="Alexander J.E."/>
            <person name="Rich S.A."/>
            <person name="Livny J."/>
            <person name="Vlamakis H."/>
            <person name="Clish C."/>
            <person name="Bullock K."/>
            <person name="Deik A."/>
            <person name="Scott J."/>
            <person name="Pierce K.A."/>
            <person name="Xavier R.J."/>
            <person name="Alm E.J."/>
        </authorList>
    </citation>
    <scope>NUCLEOTIDE SEQUENCE [LARGE SCALE GENOMIC DNA]</scope>
    <source>
        <strain evidence="12 13">BIOML-A16</strain>
    </source>
</reference>
<dbReference type="InterPro" id="IPR003661">
    <property type="entry name" value="HisK_dim/P_dom"/>
</dbReference>
<dbReference type="EMBL" id="WNDA01000014">
    <property type="protein sequence ID" value="MTU69480.1"/>
    <property type="molecule type" value="Genomic_DNA"/>
</dbReference>
<dbReference type="InterPro" id="IPR036097">
    <property type="entry name" value="HisK_dim/P_sf"/>
</dbReference>
<feature type="compositionally biased region" description="Basic and acidic residues" evidence="8">
    <location>
        <begin position="88"/>
        <end position="104"/>
    </location>
</feature>
<keyword evidence="9" id="KW-0472">Membrane</keyword>
<dbReference type="SUPFAM" id="SSF47384">
    <property type="entry name" value="Homodimeric domain of signal transducing histidine kinase"/>
    <property type="match status" value="1"/>
</dbReference>
<dbReference type="SUPFAM" id="SSF52172">
    <property type="entry name" value="CheY-like"/>
    <property type="match status" value="1"/>
</dbReference>
<dbReference type="GO" id="GO:0043565">
    <property type="term" value="F:sequence-specific DNA binding"/>
    <property type="evidence" value="ECO:0007669"/>
    <property type="project" value="InterPro"/>
</dbReference>
<evidence type="ECO:0000256" key="1">
    <source>
        <dbReference type="ARBA" id="ARBA00000085"/>
    </source>
</evidence>
<dbReference type="Gene3D" id="3.40.50.2300">
    <property type="match status" value="1"/>
</dbReference>
<evidence type="ECO:0000256" key="4">
    <source>
        <dbReference type="ARBA" id="ARBA00023015"/>
    </source>
</evidence>
<dbReference type="InterPro" id="IPR020449">
    <property type="entry name" value="Tscrpt_reg_AraC-type_HTH"/>
</dbReference>
<dbReference type="InterPro" id="IPR036890">
    <property type="entry name" value="HATPase_C_sf"/>
</dbReference>
<name>A0AA43W3D3_9BACT</name>
<evidence type="ECO:0000256" key="9">
    <source>
        <dbReference type="SAM" id="Phobius"/>
    </source>
</evidence>
<dbReference type="PANTHER" id="PTHR43547">
    <property type="entry name" value="TWO-COMPONENT HISTIDINE KINASE"/>
    <property type="match status" value="1"/>
</dbReference>
<feature type="domain" description="Response regulatory" evidence="11">
    <location>
        <begin position="438"/>
        <end position="553"/>
    </location>
</feature>
<keyword evidence="3 7" id="KW-0597">Phosphoprotein</keyword>
<evidence type="ECO:0000313" key="13">
    <source>
        <dbReference type="Proteomes" id="UP000448908"/>
    </source>
</evidence>
<dbReference type="Gene3D" id="1.10.287.130">
    <property type="match status" value="1"/>
</dbReference>
<evidence type="ECO:0000259" key="11">
    <source>
        <dbReference type="PROSITE" id="PS50110"/>
    </source>
</evidence>
<comment type="catalytic activity">
    <reaction evidence="1">
        <text>ATP + protein L-histidine = ADP + protein N-phospho-L-histidine.</text>
        <dbReference type="EC" id="2.7.13.3"/>
    </reaction>
</comment>
<dbReference type="PANTHER" id="PTHR43547:SF2">
    <property type="entry name" value="HYBRID SIGNAL TRANSDUCTION HISTIDINE KINASE C"/>
    <property type="match status" value="1"/>
</dbReference>
<evidence type="ECO:0000256" key="8">
    <source>
        <dbReference type="SAM" id="MobiDB-lite"/>
    </source>
</evidence>
<dbReference type="InterPro" id="IPR009057">
    <property type="entry name" value="Homeodomain-like_sf"/>
</dbReference>
<organism evidence="12 13">
    <name type="scientific">Parabacteroides merdae</name>
    <dbReference type="NCBI Taxonomy" id="46503"/>
    <lineage>
        <taxon>Bacteria</taxon>
        <taxon>Pseudomonadati</taxon>
        <taxon>Bacteroidota</taxon>
        <taxon>Bacteroidia</taxon>
        <taxon>Bacteroidales</taxon>
        <taxon>Tannerellaceae</taxon>
        <taxon>Parabacteroides</taxon>
    </lineage>
</organism>
<dbReference type="PRINTS" id="PR00032">
    <property type="entry name" value="HTHARAC"/>
</dbReference>
<dbReference type="Gene3D" id="1.10.10.60">
    <property type="entry name" value="Homeodomain-like"/>
    <property type="match status" value="1"/>
</dbReference>
<proteinExistence type="predicted"/>
<dbReference type="SUPFAM" id="SSF46689">
    <property type="entry name" value="Homeodomain-like"/>
    <property type="match status" value="1"/>
</dbReference>
<dbReference type="GO" id="GO:0003700">
    <property type="term" value="F:DNA-binding transcription factor activity"/>
    <property type="evidence" value="ECO:0007669"/>
    <property type="project" value="InterPro"/>
</dbReference>
<dbReference type="SMART" id="SM00342">
    <property type="entry name" value="HTH_ARAC"/>
    <property type="match status" value="1"/>
</dbReference>
<dbReference type="PROSITE" id="PS00041">
    <property type="entry name" value="HTH_ARAC_FAMILY_1"/>
    <property type="match status" value="1"/>
</dbReference>
<dbReference type="GeneID" id="49203317"/>
<feature type="domain" description="HTH araC/xylS-type" evidence="10">
    <location>
        <begin position="584"/>
        <end position="683"/>
    </location>
</feature>
<keyword evidence="4" id="KW-0805">Transcription regulation</keyword>
<dbReference type="PROSITE" id="PS01124">
    <property type="entry name" value="HTH_ARAC_FAMILY_2"/>
    <property type="match status" value="1"/>
</dbReference>
<dbReference type="SMART" id="SM00448">
    <property type="entry name" value="REC"/>
    <property type="match status" value="1"/>
</dbReference>
<sequence length="684" mass="78211">MKKKSLFKRVSGVLTGVFFSTSFILAANENGQLFGSETLIVVVALLLLFVPLFLYVRKLHSNMNDRSDRIIKENAALESLNKEISSRNEEVNTRNEELDSRNKSLEGQIEQQEERYRVLREQNDDLAKANSDLVRKNNELELVISTLNNNKKELEQLIVTKIKENDMIQREAADKLAEAEKRLKDAESINDNFFIETIHEMRTPLSLVLGSLALVVQNDDPEKDMSTQLLSAYRNTLAMQDLADQLIGTHRSNDVANYLRIARYDMVEIARQICDIFVDWVAMNNIDFRINTQTPALWVWMDRRKMEFALRMLLSNAFKNTFVYGKVTLDISVVNENGKAYSALVVTDEGLDEDESTRRGLKQIMDMADAIGGMYRSESDKNGTSYIIMIPLGKQHLLDRRVEFVEPESDLVKLNARQKEEIAELIHVIPQKKETGKKLLVIDDSDQIRWFLKHVFNKEYQILEARNGQDGINVALKEEPDLILCDVMMPVKDGYETCREIKNDPKMAQTPVVMLTAKVESEDVITGIEAGADDYITKPFDVEILRSKINSLMKKRDDMKRYFSNSSAASHNEENTLSTNPFMDAVVKNIEKHLDDSTFEAKVLADSLNMSLPTLYRKIKQYSDLSILELTRNIRLKKAAELLASQQYSVQEVAEMVGFNDTATFRKRFTEQYGVTPSQYGIPA</sequence>
<feature type="region of interest" description="Disordered" evidence="8">
    <location>
        <begin position="88"/>
        <end position="108"/>
    </location>
</feature>
<dbReference type="RefSeq" id="WP_005650645.1">
    <property type="nucleotide sequence ID" value="NZ_BAABYG010000001.1"/>
</dbReference>
<dbReference type="Pfam" id="PF12833">
    <property type="entry name" value="HTH_18"/>
    <property type="match status" value="1"/>
</dbReference>
<dbReference type="InterPro" id="IPR011006">
    <property type="entry name" value="CheY-like_superfamily"/>
</dbReference>
<comment type="caution">
    <text evidence="12">The sequence shown here is derived from an EMBL/GenBank/DDBJ whole genome shotgun (WGS) entry which is preliminary data.</text>
</comment>
<evidence type="ECO:0000256" key="6">
    <source>
        <dbReference type="ARBA" id="ARBA00023163"/>
    </source>
</evidence>
<dbReference type="InterPro" id="IPR018062">
    <property type="entry name" value="HTH_AraC-typ_CS"/>
</dbReference>
<protein>
    <recommendedName>
        <fullName evidence="2">histidine kinase</fullName>
        <ecNumber evidence="2">2.7.13.3</ecNumber>
    </recommendedName>
</protein>
<dbReference type="InterPro" id="IPR001789">
    <property type="entry name" value="Sig_transdc_resp-reg_receiver"/>
</dbReference>
<evidence type="ECO:0000259" key="10">
    <source>
        <dbReference type="PROSITE" id="PS01124"/>
    </source>
</evidence>
<dbReference type="GO" id="GO:0000155">
    <property type="term" value="F:phosphorelay sensor kinase activity"/>
    <property type="evidence" value="ECO:0007669"/>
    <property type="project" value="InterPro"/>
</dbReference>
<dbReference type="Gene3D" id="3.30.565.10">
    <property type="entry name" value="Histidine kinase-like ATPase, C-terminal domain"/>
    <property type="match status" value="1"/>
</dbReference>
<dbReference type="EC" id="2.7.13.3" evidence="2"/>
<dbReference type="Pfam" id="PF00072">
    <property type="entry name" value="Response_reg"/>
    <property type="match status" value="1"/>
</dbReference>
<evidence type="ECO:0000256" key="3">
    <source>
        <dbReference type="ARBA" id="ARBA00022553"/>
    </source>
</evidence>
<dbReference type="InterPro" id="IPR018060">
    <property type="entry name" value="HTH_AraC"/>
</dbReference>
<dbReference type="SUPFAM" id="SSF55874">
    <property type="entry name" value="ATPase domain of HSP90 chaperone/DNA topoisomerase II/histidine kinase"/>
    <property type="match status" value="1"/>
</dbReference>
<dbReference type="PROSITE" id="PS50110">
    <property type="entry name" value="RESPONSE_REGULATORY"/>
    <property type="match status" value="1"/>
</dbReference>
<dbReference type="CDD" id="cd00082">
    <property type="entry name" value="HisKA"/>
    <property type="match status" value="1"/>
</dbReference>
<evidence type="ECO:0000313" key="12">
    <source>
        <dbReference type="EMBL" id="MTU69480.1"/>
    </source>
</evidence>
<evidence type="ECO:0000256" key="5">
    <source>
        <dbReference type="ARBA" id="ARBA00023125"/>
    </source>
</evidence>
<evidence type="ECO:0000256" key="7">
    <source>
        <dbReference type="PROSITE-ProRule" id="PRU00169"/>
    </source>
</evidence>